<dbReference type="Proteomes" id="UP000031338">
    <property type="component" value="Unassembled WGS sequence"/>
</dbReference>
<dbReference type="AlphaFoldDB" id="A0A0B8ZT28"/>
<name>A0A0B8ZT28_9SPHN</name>
<accession>A0A0B8ZT28</accession>
<gene>
    <name evidence="1" type="ORF">NJ75_00063</name>
    <name evidence="2" type="ORF">NJ75_00285</name>
</gene>
<evidence type="ECO:0000313" key="3">
    <source>
        <dbReference type="Proteomes" id="UP000031338"/>
    </source>
</evidence>
<dbReference type="EMBL" id="JRVC01000001">
    <property type="protein sequence ID" value="KHS49582.1"/>
    <property type="molecule type" value="Genomic_DNA"/>
</dbReference>
<comment type="caution">
    <text evidence="1">The sequence shown here is derived from an EMBL/GenBank/DDBJ whole genome shotgun (WGS) entry which is preliminary data.</text>
</comment>
<dbReference type="STRING" id="48936.NJ75_00063"/>
<keyword evidence="3" id="KW-1185">Reference proteome</keyword>
<evidence type="ECO:0000313" key="2">
    <source>
        <dbReference type="EMBL" id="KHS49582.1"/>
    </source>
</evidence>
<proteinExistence type="predicted"/>
<evidence type="ECO:0000313" key="1">
    <source>
        <dbReference type="EMBL" id="KHS49360.1"/>
    </source>
</evidence>
<dbReference type="EMBL" id="JRVC01000001">
    <property type="protein sequence ID" value="KHS49360.1"/>
    <property type="molecule type" value="Genomic_DNA"/>
</dbReference>
<dbReference type="RefSeq" id="WP_039330704.1">
    <property type="nucleotide sequence ID" value="NZ_JRVC01000001.1"/>
</dbReference>
<reference evidence="1 3" key="1">
    <citation type="submission" date="2014-10" db="EMBL/GenBank/DDBJ databases">
        <title>Draft genome sequence of Novosphingobium subterraneum DSM 12447.</title>
        <authorList>
            <person name="Gan H.M."/>
            <person name="Gan H.Y."/>
            <person name="Savka M.A."/>
        </authorList>
    </citation>
    <scope>NUCLEOTIDE SEQUENCE [LARGE SCALE GENOMIC DNA]</scope>
    <source>
        <strain evidence="1 3">DSM 12447</strain>
    </source>
</reference>
<dbReference type="PATRIC" id="fig|48936.3.peg.293"/>
<sequence length="171" mass="18108">MAQTNWTLDLGGAPWNEDCAQIGHTPNFDLVNTAEVTLYRAALIAVAGPPPAGITLRIKANAHDFGTYRTVEASVDDEQDDGSHASYIETLETGFAFWHQAGFAPPEFGKLTASNQLAGFVVDAVASALRITRPSSTGAFFPASSGPLHRNLTAAFPEAAQRAFSEASLPC</sequence>
<organism evidence="1 3">
    <name type="scientific">Novosphingobium subterraneum</name>
    <dbReference type="NCBI Taxonomy" id="48936"/>
    <lineage>
        <taxon>Bacteria</taxon>
        <taxon>Pseudomonadati</taxon>
        <taxon>Pseudomonadota</taxon>
        <taxon>Alphaproteobacteria</taxon>
        <taxon>Sphingomonadales</taxon>
        <taxon>Sphingomonadaceae</taxon>
        <taxon>Novosphingobium</taxon>
    </lineage>
</organism>
<protein>
    <submittedName>
        <fullName evidence="1">Uncharacterized protein</fullName>
    </submittedName>
</protein>